<evidence type="ECO:0000313" key="4">
    <source>
        <dbReference type="EMBL" id="WXB12125.1"/>
    </source>
</evidence>
<dbReference type="Proteomes" id="UP001370348">
    <property type="component" value="Chromosome"/>
</dbReference>
<gene>
    <name evidence="4" type="ORF">LZC94_30260</name>
</gene>
<dbReference type="InterPro" id="IPR000045">
    <property type="entry name" value="Prepilin_IV_endopep_pep"/>
</dbReference>
<keyword evidence="2" id="KW-0472">Membrane</keyword>
<feature type="transmembrane region" description="Helical" evidence="2">
    <location>
        <begin position="95"/>
        <end position="119"/>
    </location>
</feature>
<keyword evidence="2" id="KW-1133">Transmembrane helix</keyword>
<evidence type="ECO:0000313" key="5">
    <source>
        <dbReference type="Proteomes" id="UP001370348"/>
    </source>
</evidence>
<dbReference type="InterPro" id="IPR050882">
    <property type="entry name" value="Prepilin_peptidase/N-MTase"/>
</dbReference>
<evidence type="ECO:0000259" key="3">
    <source>
        <dbReference type="Pfam" id="PF01478"/>
    </source>
</evidence>
<accession>A0ABZ2LMZ3</accession>
<reference evidence="4 5" key="1">
    <citation type="submission" date="2021-12" db="EMBL/GenBank/DDBJ databases">
        <title>Discovery of the Pendulisporaceae a myxobacterial family with distinct sporulation behavior and unique specialized metabolism.</title>
        <authorList>
            <person name="Garcia R."/>
            <person name="Popoff A."/>
            <person name="Bader C.D."/>
            <person name="Loehr J."/>
            <person name="Walesch S."/>
            <person name="Walt C."/>
            <person name="Boldt J."/>
            <person name="Bunk B."/>
            <person name="Haeckl F.J.F.P.J."/>
            <person name="Gunesch A.P."/>
            <person name="Birkelbach J."/>
            <person name="Nuebel U."/>
            <person name="Pietschmann T."/>
            <person name="Bach T."/>
            <person name="Mueller R."/>
        </authorList>
    </citation>
    <scope>NUCLEOTIDE SEQUENCE [LARGE SCALE GENOMIC DNA]</scope>
    <source>
        <strain evidence="4 5">MSr11954</strain>
    </source>
</reference>
<sequence>MYAPAPDGISLVFLCCAITAAAIIDSCWRRIPNPLTASIAITGFVHAAFAGGPYGALASLFGAGAGVMLLLGPYIKGLVGGGDVKYLGAVGAWVGALSAVRILVLGAAAGGVLAFVFMLRLKAGDRLRVLCSIVSFARFGELAVPSPEHLAGRERARGIPYGVALTLAALWELLAGARG</sequence>
<proteinExistence type="inferred from homology"/>
<dbReference type="RefSeq" id="WP_394821744.1">
    <property type="nucleotide sequence ID" value="NZ_CP089984.1"/>
</dbReference>
<dbReference type="PANTHER" id="PTHR30487:SF0">
    <property type="entry name" value="PREPILIN LEADER PEPTIDASE_N-METHYLTRANSFERASE-RELATED"/>
    <property type="match status" value="1"/>
</dbReference>
<dbReference type="EMBL" id="CP089984">
    <property type="protein sequence ID" value="WXB12125.1"/>
    <property type="molecule type" value="Genomic_DNA"/>
</dbReference>
<dbReference type="PANTHER" id="PTHR30487">
    <property type="entry name" value="TYPE 4 PREPILIN-LIKE PROTEINS LEADER PEPTIDE-PROCESSING ENZYME"/>
    <property type="match status" value="1"/>
</dbReference>
<keyword evidence="2" id="KW-0812">Transmembrane</keyword>
<comment type="similarity">
    <text evidence="1">Belongs to the peptidase A24 family.</text>
</comment>
<protein>
    <submittedName>
        <fullName evidence="4">A24 family peptidase</fullName>
    </submittedName>
</protein>
<dbReference type="Pfam" id="PF01478">
    <property type="entry name" value="Peptidase_A24"/>
    <property type="match status" value="1"/>
</dbReference>
<evidence type="ECO:0000256" key="1">
    <source>
        <dbReference type="ARBA" id="ARBA00005801"/>
    </source>
</evidence>
<organism evidence="4 5">
    <name type="scientific">Pendulispora albinea</name>
    <dbReference type="NCBI Taxonomy" id="2741071"/>
    <lineage>
        <taxon>Bacteria</taxon>
        <taxon>Pseudomonadati</taxon>
        <taxon>Myxococcota</taxon>
        <taxon>Myxococcia</taxon>
        <taxon>Myxococcales</taxon>
        <taxon>Sorangiineae</taxon>
        <taxon>Pendulisporaceae</taxon>
        <taxon>Pendulispora</taxon>
    </lineage>
</organism>
<dbReference type="Gene3D" id="1.20.120.1220">
    <property type="match status" value="1"/>
</dbReference>
<name>A0ABZ2LMZ3_9BACT</name>
<feature type="transmembrane region" description="Helical" evidence="2">
    <location>
        <begin position="56"/>
        <end position="75"/>
    </location>
</feature>
<keyword evidence="5" id="KW-1185">Reference proteome</keyword>
<evidence type="ECO:0000256" key="2">
    <source>
        <dbReference type="SAM" id="Phobius"/>
    </source>
</evidence>
<feature type="domain" description="Prepilin type IV endopeptidase peptidase" evidence="3">
    <location>
        <begin position="13"/>
        <end position="114"/>
    </location>
</feature>